<proteinExistence type="predicted"/>
<dbReference type="AlphaFoldDB" id="A0A9D1NK92"/>
<evidence type="ECO:0000313" key="3">
    <source>
        <dbReference type="Proteomes" id="UP000886812"/>
    </source>
</evidence>
<organism evidence="2 3">
    <name type="scientific">Candidatus Spyradosoma merdigallinarum</name>
    <dbReference type="NCBI Taxonomy" id="2840950"/>
    <lineage>
        <taxon>Bacteria</taxon>
        <taxon>Pseudomonadati</taxon>
        <taxon>Verrucomicrobiota</taxon>
        <taxon>Opitutia</taxon>
        <taxon>Opitutia incertae sedis</taxon>
        <taxon>Candidatus Spyradosoma</taxon>
    </lineage>
</organism>
<reference evidence="2" key="1">
    <citation type="submission" date="2020-10" db="EMBL/GenBank/DDBJ databases">
        <authorList>
            <person name="Gilroy R."/>
        </authorList>
    </citation>
    <scope>NUCLEOTIDE SEQUENCE</scope>
    <source>
        <strain evidence="2">10669</strain>
    </source>
</reference>
<name>A0A9D1NK92_9BACT</name>
<feature type="transmembrane region" description="Helical" evidence="1">
    <location>
        <begin position="97"/>
        <end position="115"/>
    </location>
</feature>
<evidence type="ECO:0000313" key="2">
    <source>
        <dbReference type="EMBL" id="HIV04727.1"/>
    </source>
</evidence>
<accession>A0A9D1NK92</accession>
<protein>
    <submittedName>
        <fullName evidence="2">Uncharacterized protein</fullName>
    </submittedName>
</protein>
<dbReference type="EMBL" id="DVOG01000164">
    <property type="protein sequence ID" value="HIV04727.1"/>
    <property type="molecule type" value="Genomic_DNA"/>
</dbReference>
<sequence length="217" mass="24027">MNITAKYSREWRSRMGIILLMIAGSSGWFFYDGLVAYPKFNRGAEAYAQIRESVAAEGFAEAEADAEAAKRWEARAADFDGDPKDPPKHPKNVAQQIHFGVGLGVLALAFLAWVLREMRRVVRADDEKFDGLTTAFPPFNGSVPVRFDSVFGVDRRKWKNKGIAVIHYKNGRGRPCRVLVDDYKYAGSEAILEKCEAVVAEKQARKSAAGNAVPAAE</sequence>
<keyword evidence="1" id="KW-0812">Transmembrane</keyword>
<comment type="caution">
    <text evidence="2">The sequence shown here is derived from an EMBL/GenBank/DDBJ whole genome shotgun (WGS) entry which is preliminary data.</text>
</comment>
<keyword evidence="1" id="KW-1133">Transmembrane helix</keyword>
<reference evidence="2" key="2">
    <citation type="journal article" date="2021" name="PeerJ">
        <title>Extensive microbial diversity within the chicken gut microbiome revealed by metagenomics and culture.</title>
        <authorList>
            <person name="Gilroy R."/>
            <person name="Ravi A."/>
            <person name="Getino M."/>
            <person name="Pursley I."/>
            <person name="Horton D.L."/>
            <person name="Alikhan N.F."/>
            <person name="Baker D."/>
            <person name="Gharbi K."/>
            <person name="Hall N."/>
            <person name="Watson M."/>
            <person name="Adriaenssens E.M."/>
            <person name="Foster-Nyarko E."/>
            <person name="Jarju S."/>
            <person name="Secka A."/>
            <person name="Antonio M."/>
            <person name="Oren A."/>
            <person name="Chaudhuri R.R."/>
            <person name="La Ragione R."/>
            <person name="Hildebrand F."/>
            <person name="Pallen M.J."/>
        </authorList>
    </citation>
    <scope>NUCLEOTIDE SEQUENCE</scope>
    <source>
        <strain evidence="2">10669</strain>
    </source>
</reference>
<dbReference type="Proteomes" id="UP000886812">
    <property type="component" value="Unassembled WGS sequence"/>
</dbReference>
<gene>
    <name evidence="2" type="ORF">IAC75_06250</name>
</gene>
<evidence type="ECO:0000256" key="1">
    <source>
        <dbReference type="SAM" id="Phobius"/>
    </source>
</evidence>
<keyword evidence="1" id="KW-0472">Membrane</keyword>
<feature type="transmembrane region" description="Helical" evidence="1">
    <location>
        <begin position="12"/>
        <end position="31"/>
    </location>
</feature>